<dbReference type="PROSITE" id="PS00624">
    <property type="entry name" value="GMC_OXRED_2"/>
    <property type="match status" value="1"/>
</dbReference>
<dbReference type="OrthoDB" id="9785276at2"/>
<evidence type="ECO:0000256" key="3">
    <source>
        <dbReference type="ARBA" id="ARBA00022630"/>
    </source>
</evidence>
<dbReference type="Pfam" id="PF00732">
    <property type="entry name" value="GMC_oxred_N"/>
    <property type="match status" value="1"/>
</dbReference>
<dbReference type="PANTHER" id="PTHR11552">
    <property type="entry name" value="GLUCOSE-METHANOL-CHOLINE GMC OXIDOREDUCTASE"/>
    <property type="match status" value="1"/>
</dbReference>
<dbReference type="EMBL" id="SMTG01000004">
    <property type="protein sequence ID" value="TDK30877.1"/>
    <property type="molecule type" value="Genomic_DNA"/>
</dbReference>
<evidence type="ECO:0000256" key="2">
    <source>
        <dbReference type="ARBA" id="ARBA00010790"/>
    </source>
</evidence>
<sequence length="570" mass="61114">MKFGNDDDTIGRALGAYREGQVSRRGFLKMATAAGVGIGLAGTLASIWSPQARAQSTRTSPVPRGAFDYIVIGGGSAGATLAGQLAMRSDAKVLLLEAGVPDSAPEIHDPRDWPKVLGMPLTRMFNTTPQAHADNRSVAWPRTQTLGGCSAVNCMIYQRGHVSDFDSWAHEGCYGWDYASVLPAYKALEHWQGGASEYRGDRGPLFVTQPAPGHRHPGAEAFMAQSIAMGYAENPDFNGPSMEGPTWVNFTISGGKRQSSAVAFLHPAMEQRSNLTVLCEAPALELVMERGRCVGVKYLHDGKPAMVRASREVVLSAGAITSPWLLMLSGIGPEAELRKHGIAVQHALPGVGQNLHDHVLGGGLNWEAKAPVPASEYNMSETYFWTKSNPGLRAPDINTLYVSLPFHTPELPATFENGYSILTGVMRPSSRGQITLASRDPRVDPLIDPAYLTTEQDRRAFLAATELGREIGNGEAFAGIRKREVLPGPSVKSKADMEAFLRKACSTFFHPVGTCRMGTGSDAVVDPELRVHGVEGLRVADASIMPSITTGNTNAPSILIGWKAAEMLSA</sequence>
<feature type="domain" description="Glucose-methanol-choline oxidoreductase N-terminal" evidence="7">
    <location>
        <begin position="318"/>
        <end position="332"/>
    </location>
</feature>
<evidence type="ECO:0000256" key="4">
    <source>
        <dbReference type="ARBA" id="ARBA00022729"/>
    </source>
</evidence>
<dbReference type="InterPro" id="IPR006311">
    <property type="entry name" value="TAT_signal"/>
</dbReference>
<reference evidence="8 9" key="1">
    <citation type="submission" date="2019-03" db="EMBL/GenBank/DDBJ databases">
        <title>Luteimonas zhaokaii sp.nov., isolated from the rectal contents of Plateau pika in Yushu, Qinghai Province, China.</title>
        <authorList>
            <person name="Zhang G."/>
        </authorList>
    </citation>
    <scope>NUCLEOTIDE SEQUENCE [LARGE SCALE GENOMIC DNA]</scope>
    <source>
        <strain evidence="8 9">THG-MD21</strain>
    </source>
</reference>
<evidence type="ECO:0000256" key="5">
    <source>
        <dbReference type="ARBA" id="ARBA00022827"/>
    </source>
</evidence>
<comment type="cofactor">
    <cofactor evidence="1">
        <name>FAD</name>
        <dbReference type="ChEBI" id="CHEBI:57692"/>
    </cofactor>
</comment>
<comment type="similarity">
    <text evidence="2">Belongs to the GMC oxidoreductase family.</text>
</comment>
<accession>A0A4R5U8Q9</accession>
<dbReference type="InterPro" id="IPR007867">
    <property type="entry name" value="GMC_OxRtase_C"/>
</dbReference>
<evidence type="ECO:0000313" key="9">
    <source>
        <dbReference type="Proteomes" id="UP000295543"/>
    </source>
</evidence>
<dbReference type="InterPro" id="IPR012132">
    <property type="entry name" value="GMC_OxRdtase"/>
</dbReference>
<name>A0A4R5U8Q9_9GAMM</name>
<keyword evidence="6" id="KW-1133">Transmembrane helix</keyword>
<evidence type="ECO:0000259" key="7">
    <source>
        <dbReference type="PROSITE" id="PS00624"/>
    </source>
</evidence>
<keyword evidence="3" id="KW-0285">Flavoprotein</keyword>
<keyword evidence="9" id="KW-1185">Reference proteome</keyword>
<dbReference type="Proteomes" id="UP000295543">
    <property type="component" value="Unassembled WGS sequence"/>
</dbReference>
<dbReference type="InterPro" id="IPR019546">
    <property type="entry name" value="TAT_signal_bac_arc"/>
</dbReference>
<dbReference type="PIRSF" id="PIRSF000137">
    <property type="entry name" value="Alcohol_oxidase"/>
    <property type="match status" value="1"/>
</dbReference>
<organism evidence="8 9">
    <name type="scientific">Luteimonas terrae</name>
    <dbReference type="NCBI Taxonomy" id="1530191"/>
    <lineage>
        <taxon>Bacteria</taxon>
        <taxon>Pseudomonadati</taxon>
        <taxon>Pseudomonadota</taxon>
        <taxon>Gammaproteobacteria</taxon>
        <taxon>Lysobacterales</taxon>
        <taxon>Lysobacteraceae</taxon>
        <taxon>Luteimonas</taxon>
    </lineage>
</organism>
<dbReference type="SUPFAM" id="SSF54373">
    <property type="entry name" value="FAD-linked reductases, C-terminal domain"/>
    <property type="match status" value="1"/>
</dbReference>
<dbReference type="Gene3D" id="3.50.50.60">
    <property type="entry name" value="FAD/NAD(P)-binding domain"/>
    <property type="match status" value="1"/>
</dbReference>
<dbReference type="InterPro" id="IPR036188">
    <property type="entry name" value="FAD/NAD-bd_sf"/>
</dbReference>
<protein>
    <submittedName>
        <fullName evidence="8">Twin-arginine translocation signal domain-containing protein</fullName>
    </submittedName>
</protein>
<dbReference type="PANTHER" id="PTHR11552:SF147">
    <property type="entry name" value="CHOLINE DEHYDROGENASE, MITOCHONDRIAL"/>
    <property type="match status" value="1"/>
</dbReference>
<evidence type="ECO:0000256" key="1">
    <source>
        <dbReference type="ARBA" id="ARBA00001974"/>
    </source>
</evidence>
<dbReference type="GO" id="GO:0016614">
    <property type="term" value="F:oxidoreductase activity, acting on CH-OH group of donors"/>
    <property type="evidence" value="ECO:0007669"/>
    <property type="project" value="InterPro"/>
</dbReference>
<dbReference type="AlphaFoldDB" id="A0A4R5U8Q9"/>
<dbReference type="PROSITE" id="PS51318">
    <property type="entry name" value="TAT"/>
    <property type="match status" value="1"/>
</dbReference>
<dbReference type="Gene3D" id="3.30.560.10">
    <property type="entry name" value="Glucose Oxidase, domain 3"/>
    <property type="match status" value="1"/>
</dbReference>
<dbReference type="Pfam" id="PF05199">
    <property type="entry name" value="GMC_oxred_C"/>
    <property type="match status" value="1"/>
</dbReference>
<dbReference type="GO" id="GO:0050660">
    <property type="term" value="F:flavin adenine dinucleotide binding"/>
    <property type="evidence" value="ECO:0007669"/>
    <property type="project" value="InterPro"/>
</dbReference>
<dbReference type="NCBIfam" id="TIGR01409">
    <property type="entry name" value="TAT_signal_seq"/>
    <property type="match status" value="1"/>
</dbReference>
<dbReference type="InterPro" id="IPR000172">
    <property type="entry name" value="GMC_OxRdtase_N"/>
</dbReference>
<feature type="transmembrane region" description="Helical" evidence="6">
    <location>
        <begin position="27"/>
        <end position="48"/>
    </location>
</feature>
<evidence type="ECO:0000256" key="6">
    <source>
        <dbReference type="SAM" id="Phobius"/>
    </source>
</evidence>
<dbReference type="RefSeq" id="WP_133393933.1">
    <property type="nucleotide sequence ID" value="NZ_SMTG01000004.1"/>
</dbReference>
<comment type="caution">
    <text evidence="8">The sequence shown here is derived from an EMBL/GenBank/DDBJ whole genome shotgun (WGS) entry which is preliminary data.</text>
</comment>
<keyword evidence="6" id="KW-0472">Membrane</keyword>
<dbReference type="SUPFAM" id="SSF51905">
    <property type="entry name" value="FAD/NAD(P)-binding domain"/>
    <property type="match status" value="1"/>
</dbReference>
<keyword evidence="6" id="KW-0812">Transmembrane</keyword>
<proteinExistence type="inferred from homology"/>
<keyword evidence="5" id="KW-0274">FAD</keyword>
<keyword evidence="4" id="KW-0732">Signal</keyword>
<evidence type="ECO:0000313" key="8">
    <source>
        <dbReference type="EMBL" id="TDK30877.1"/>
    </source>
</evidence>
<gene>
    <name evidence="8" type="ORF">E2F49_11090</name>
</gene>